<dbReference type="GO" id="GO:0006817">
    <property type="term" value="P:phosphate ion transport"/>
    <property type="evidence" value="ECO:0007669"/>
    <property type="project" value="UniProtKB-KW"/>
</dbReference>
<keyword evidence="12 22" id="KW-0418">Kinase</keyword>
<dbReference type="InterPro" id="IPR004358">
    <property type="entry name" value="Sig_transdc_His_kin-like_C"/>
</dbReference>
<evidence type="ECO:0000256" key="15">
    <source>
        <dbReference type="ARBA" id="ARBA00023012"/>
    </source>
</evidence>
<feature type="transmembrane region" description="Helical" evidence="19">
    <location>
        <begin position="12"/>
        <end position="44"/>
    </location>
</feature>
<evidence type="ECO:0000256" key="17">
    <source>
        <dbReference type="ARBA" id="ARBA00025207"/>
    </source>
</evidence>
<organism evidence="22">
    <name type="scientific">Salinispirillum sp. LH 10-3-1</name>
    <dbReference type="NCBI Taxonomy" id="2952525"/>
    <lineage>
        <taxon>Bacteria</taxon>
        <taxon>Pseudomonadati</taxon>
        <taxon>Pseudomonadota</taxon>
        <taxon>Gammaproteobacteria</taxon>
        <taxon>Oceanospirillales</taxon>
        <taxon>Saccharospirillaceae</taxon>
        <taxon>Salinispirillum</taxon>
    </lineage>
</organism>
<dbReference type="PROSITE" id="PS50112">
    <property type="entry name" value="PAS"/>
    <property type="match status" value="1"/>
</dbReference>
<dbReference type="PROSITE" id="PS50109">
    <property type="entry name" value="HIS_KIN"/>
    <property type="match status" value="1"/>
</dbReference>
<dbReference type="SUPFAM" id="SSF55874">
    <property type="entry name" value="ATPase domain of HSP90 chaperone/DNA topoisomerase II/histidine kinase"/>
    <property type="match status" value="1"/>
</dbReference>
<sequence length="436" mass="49648">MLNDRRKEHYRRLILTYLAVLFVGWLFGAPLIVFCAALVTHVIWSQIQMHRLLSWLHEFEDGEPPRAKGAWGDVLDSLWTFRRRQRTEVRKLQNSLQRVQRTVESLADGLVIITPKGEIQWWNEAAQNMLNLRASDEGQALTNLIRDPHFVEFFNKNREHVQFVWHSPRTGSYLQFTNNRHAAGNRLLMVRDISRLRQLEQMRQDFVANASHELRTPLTVLQGYLETFADLQDGLPERLRKGVDLMLAQSKRMANLVNDLLLLTRLDGVDKPVDAKPVDIAALIHSIIVDAQALSGENQHEFAVHIDSPMLLLGVDNELRSAFSNLVYNSVHYTPPASLIELRWRHDDAGGYFSVTDNGVGIDQKHIPRLTERFYRVDVSRSSSTGGTGLGLAIVKHVLMHHGARLDIDSKLRQGSTFTCCFPPTLLTEAKSSATD</sequence>
<dbReference type="Pfam" id="PF00989">
    <property type="entry name" value="PAS"/>
    <property type="match status" value="1"/>
</dbReference>
<dbReference type="GO" id="GO:0016036">
    <property type="term" value="P:cellular response to phosphate starvation"/>
    <property type="evidence" value="ECO:0007669"/>
    <property type="project" value="TreeGrafter"/>
</dbReference>
<keyword evidence="8" id="KW-0592">Phosphate transport</keyword>
<comment type="catalytic activity">
    <reaction evidence="1">
        <text>ATP + protein L-histidine = ADP + protein N-phospho-L-histidine.</text>
        <dbReference type="EC" id="2.7.13.3"/>
    </reaction>
</comment>
<evidence type="ECO:0000256" key="10">
    <source>
        <dbReference type="ARBA" id="ARBA00022692"/>
    </source>
</evidence>
<feature type="domain" description="Histidine kinase" evidence="20">
    <location>
        <begin position="209"/>
        <end position="426"/>
    </location>
</feature>
<dbReference type="GO" id="GO:0000155">
    <property type="term" value="F:phosphorelay sensor kinase activity"/>
    <property type="evidence" value="ECO:0007669"/>
    <property type="project" value="InterPro"/>
</dbReference>
<dbReference type="Gene3D" id="1.10.287.130">
    <property type="match status" value="1"/>
</dbReference>
<dbReference type="InterPro" id="IPR014310">
    <property type="entry name" value="Sig_transdc_His_kinase_PhoR"/>
</dbReference>
<evidence type="ECO:0000313" key="22">
    <source>
        <dbReference type="EMBL" id="WLD58141.1"/>
    </source>
</evidence>
<feature type="coiled-coil region" evidence="18">
    <location>
        <begin position="82"/>
        <end position="109"/>
    </location>
</feature>
<dbReference type="SMART" id="SM00388">
    <property type="entry name" value="HisKA"/>
    <property type="match status" value="1"/>
</dbReference>
<keyword evidence="7" id="KW-0597">Phosphoprotein</keyword>
<dbReference type="InterPro" id="IPR036890">
    <property type="entry name" value="HATPase_C_sf"/>
</dbReference>
<dbReference type="InterPro" id="IPR050351">
    <property type="entry name" value="BphY/WalK/GraS-like"/>
</dbReference>
<dbReference type="EC" id="2.7.13.3" evidence="3"/>
<dbReference type="InterPro" id="IPR013767">
    <property type="entry name" value="PAS_fold"/>
</dbReference>
<keyword evidence="5" id="KW-0813">Transport</keyword>
<evidence type="ECO:0000256" key="13">
    <source>
        <dbReference type="ARBA" id="ARBA00022840"/>
    </source>
</evidence>
<dbReference type="Pfam" id="PF00512">
    <property type="entry name" value="HisKA"/>
    <property type="match status" value="1"/>
</dbReference>
<dbReference type="NCBIfam" id="TIGR02966">
    <property type="entry name" value="phoR_proteo"/>
    <property type="match status" value="1"/>
</dbReference>
<keyword evidence="18" id="KW-0175">Coiled coil</keyword>
<proteinExistence type="predicted"/>
<dbReference type="GO" id="GO:0004721">
    <property type="term" value="F:phosphoprotein phosphatase activity"/>
    <property type="evidence" value="ECO:0007669"/>
    <property type="project" value="InterPro"/>
</dbReference>
<keyword evidence="9" id="KW-0808">Transferase</keyword>
<dbReference type="RefSeq" id="WP_304995428.1">
    <property type="nucleotide sequence ID" value="NZ_CP101717.1"/>
</dbReference>
<dbReference type="PANTHER" id="PTHR45453:SF1">
    <property type="entry name" value="PHOSPHATE REGULON SENSOR PROTEIN PHOR"/>
    <property type="match status" value="1"/>
</dbReference>
<dbReference type="Gene3D" id="3.30.450.20">
    <property type="entry name" value="PAS domain"/>
    <property type="match status" value="1"/>
</dbReference>
<keyword evidence="14 19" id="KW-1133">Transmembrane helix</keyword>
<evidence type="ECO:0000256" key="9">
    <source>
        <dbReference type="ARBA" id="ARBA00022679"/>
    </source>
</evidence>
<keyword evidence="6" id="KW-1003">Cell membrane</keyword>
<evidence type="ECO:0000256" key="12">
    <source>
        <dbReference type="ARBA" id="ARBA00022777"/>
    </source>
</evidence>
<keyword evidence="16 19" id="KW-0472">Membrane</keyword>
<dbReference type="InterPro" id="IPR035965">
    <property type="entry name" value="PAS-like_dom_sf"/>
</dbReference>
<evidence type="ECO:0000256" key="2">
    <source>
        <dbReference type="ARBA" id="ARBA00004236"/>
    </source>
</evidence>
<dbReference type="AlphaFoldDB" id="A0AB38YGE5"/>
<evidence type="ECO:0000259" key="20">
    <source>
        <dbReference type="PROSITE" id="PS50109"/>
    </source>
</evidence>
<gene>
    <name evidence="22" type="primary">phoR</name>
    <name evidence="22" type="ORF">NFC81_15720</name>
</gene>
<dbReference type="EMBL" id="CP101717">
    <property type="protein sequence ID" value="WLD58141.1"/>
    <property type="molecule type" value="Genomic_DNA"/>
</dbReference>
<evidence type="ECO:0000256" key="18">
    <source>
        <dbReference type="SAM" id="Coils"/>
    </source>
</evidence>
<evidence type="ECO:0000256" key="14">
    <source>
        <dbReference type="ARBA" id="ARBA00022989"/>
    </source>
</evidence>
<protein>
    <recommendedName>
        <fullName evidence="4">Phosphate regulon sensor protein PhoR</fullName>
        <ecNumber evidence="3">2.7.13.3</ecNumber>
    </recommendedName>
</protein>
<dbReference type="SMART" id="SM00387">
    <property type="entry name" value="HATPase_c"/>
    <property type="match status" value="1"/>
</dbReference>
<dbReference type="GO" id="GO:0005524">
    <property type="term" value="F:ATP binding"/>
    <property type="evidence" value="ECO:0007669"/>
    <property type="project" value="UniProtKB-KW"/>
</dbReference>
<reference evidence="22" key="1">
    <citation type="submission" date="2022-07" db="EMBL/GenBank/DDBJ databases">
        <title>Complete genome sequence of Salinispirillum sp. LH10-3-1 capable of multiple carbohydrate inversion isolated from a soda lake.</title>
        <authorList>
            <person name="Liu J."/>
            <person name="Zhai Y."/>
            <person name="Zhang H."/>
            <person name="Yang H."/>
            <person name="Qu J."/>
            <person name="Li J."/>
        </authorList>
    </citation>
    <scope>NUCLEOTIDE SEQUENCE</scope>
    <source>
        <strain evidence="22">LH 10-3-1</strain>
    </source>
</reference>
<evidence type="ECO:0000256" key="19">
    <source>
        <dbReference type="SAM" id="Phobius"/>
    </source>
</evidence>
<dbReference type="CDD" id="cd00082">
    <property type="entry name" value="HisKA"/>
    <property type="match status" value="1"/>
</dbReference>
<dbReference type="InterPro" id="IPR000014">
    <property type="entry name" value="PAS"/>
</dbReference>
<evidence type="ECO:0000256" key="8">
    <source>
        <dbReference type="ARBA" id="ARBA00022592"/>
    </source>
</evidence>
<dbReference type="InterPro" id="IPR005467">
    <property type="entry name" value="His_kinase_dom"/>
</dbReference>
<dbReference type="SMART" id="SM00091">
    <property type="entry name" value="PAS"/>
    <property type="match status" value="1"/>
</dbReference>
<evidence type="ECO:0000256" key="6">
    <source>
        <dbReference type="ARBA" id="ARBA00022475"/>
    </source>
</evidence>
<keyword evidence="15" id="KW-0902">Two-component regulatory system</keyword>
<dbReference type="SUPFAM" id="SSF47384">
    <property type="entry name" value="Homodimeric domain of signal transducing histidine kinase"/>
    <property type="match status" value="1"/>
</dbReference>
<keyword evidence="10 19" id="KW-0812">Transmembrane</keyword>
<evidence type="ECO:0000256" key="7">
    <source>
        <dbReference type="ARBA" id="ARBA00022553"/>
    </source>
</evidence>
<accession>A0AB38YGE5</accession>
<keyword evidence="13" id="KW-0067">ATP-binding</keyword>
<feature type="domain" description="PAS" evidence="21">
    <location>
        <begin position="95"/>
        <end position="136"/>
    </location>
</feature>
<dbReference type="GO" id="GO:0006355">
    <property type="term" value="P:regulation of DNA-templated transcription"/>
    <property type="evidence" value="ECO:0007669"/>
    <property type="project" value="InterPro"/>
</dbReference>
<dbReference type="FunFam" id="3.30.565.10:FF:000006">
    <property type="entry name" value="Sensor histidine kinase WalK"/>
    <property type="match status" value="1"/>
</dbReference>
<comment type="subcellular location">
    <subcellularLocation>
        <location evidence="2">Cell membrane</location>
    </subcellularLocation>
</comment>
<evidence type="ECO:0000259" key="21">
    <source>
        <dbReference type="PROSITE" id="PS50112"/>
    </source>
</evidence>
<dbReference type="Pfam" id="PF02518">
    <property type="entry name" value="HATPase_c"/>
    <property type="match status" value="1"/>
</dbReference>
<dbReference type="GO" id="GO:0005886">
    <property type="term" value="C:plasma membrane"/>
    <property type="evidence" value="ECO:0007669"/>
    <property type="project" value="UniProtKB-SubCell"/>
</dbReference>
<evidence type="ECO:0000256" key="11">
    <source>
        <dbReference type="ARBA" id="ARBA00022741"/>
    </source>
</evidence>
<evidence type="ECO:0000256" key="16">
    <source>
        <dbReference type="ARBA" id="ARBA00023136"/>
    </source>
</evidence>
<dbReference type="PRINTS" id="PR00344">
    <property type="entry name" value="BCTRLSENSOR"/>
</dbReference>
<dbReference type="FunFam" id="1.10.287.130:FF:000001">
    <property type="entry name" value="Two-component sensor histidine kinase"/>
    <property type="match status" value="1"/>
</dbReference>
<evidence type="ECO:0000256" key="3">
    <source>
        <dbReference type="ARBA" id="ARBA00012438"/>
    </source>
</evidence>
<dbReference type="InterPro" id="IPR003594">
    <property type="entry name" value="HATPase_dom"/>
</dbReference>
<dbReference type="InterPro" id="IPR003661">
    <property type="entry name" value="HisK_dim/P_dom"/>
</dbReference>
<dbReference type="Pfam" id="PF11808">
    <property type="entry name" value="PhoR"/>
    <property type="match status" value="1"/>
</dbReference>
<dbReference type="InterPro" id="IPR036097">
    <property type="entry name" value="HisK_dim/P_sf"/>
</dbReference>
<dbReference type="Gene3D" id="3.30.565.10">
    <property type="entry name" value="Histidine kinase-like ATPase, C-terminal domain"/>
    <property type="match status" value="1"/>
</dbReference>
<dbReference type="PANTHER" id="PTHR45453">
    <property type="entry name" value="PHOSPHATE REGULON SENSOR PROTEIN PHOR"/>
    <property type="match status" value="1"/>
</dbReference>
<evidence type="ECO:0000256" key="1">
    <source>
        <dbReference type="ARBA" id="ARBA00000085"/>
    </source>
</evidence>
<dbReference type="InterPro" id="IPR021766">
    <property type="entry name" value="PhoR_N"/>
</dbReference>
<name>A0AB38YGE5_9GAMM</name>
<dbReference type="CDD" id="cd00130">
    <property type="entry name" value="PAS"/>
    <property type="match status" value="1"/>
</dbReference>
<evidence type="ECO:0000256" key="5">
    <source>
        <dbReference type="ARBA" id="ARBA00022448"/>
    </source>
</evidence>
<dbReference type="SUPFAM" id="SSF55785">
    <property type="entry name" value="PYP-like sensor domain (PAS domain)"/>
    <property type="match status" value="1"/>
</dbReference>
<keyword evidence="11" id="KW-0547">Nucleotide-binding</keyword>
<evidence type="ECO:0000256" key="4">
    <source>
        <dbReference type="ARBA" id="ARBA00019665"/>
    </source>
</evidence>
<comment type="function">
    <text evidence="17">Member of the two-component regulatory system PhoR/PhoB involved in the phosphate regulon genes expression. PhoR may function as a membrane-associated protein kinase that phosphorylates PhoB in response to environmental signals.</text>
</comment>